<comment type="caution">
    <text evidence="9">The sequence shown here is derived from an EMBL/GenBank/DDBJ whole genome shotgun (WGS) entry which is preliminary data.</text>
</comment>
<dbReference type="Proteomes" id="UP000539642">
    <property type="component" value="Unassembled WGS sequence"/>
</dbReference>
<keyword evidence="3" id="KW-0169">Cobalamin biosynthesis</keyword>
<dbReference type="EC" id="2.1.1.133" evidence="9"/>
<evidence type="ECO:0000256" key="7">
    <source>
        <dbReference type="RuleBase" id="RU003960"/>
    </source>
</evidence>
<keyword evidence="6" id="KW-0949">S-adenosyl-L-methionine</keyword>
<dbReference type="InterPro" id="IPR000878">
    <property type="entry name" value="4pyrrol_Mease"/>
</dbReference>
<evidence type="ECO:0000256" key="1">
    <source>
        <dbReference type="ARBA" id="ARBA00004953"/>
    </source>
</evidence>
<dbReference type="GO" id="GO:0046026">
    <property type="term" value="F:precorrin-4 C11-methyltransferase activity"/>
    <property type="evidence" value="ECO:0007669"/>
    <property type="project" value="UniProtKB-EC"/>
</dbReference>
<dbReference type="UniPathway" id="UPA00148"/>
<sequence length="259" mass="28167">MNPNNRYTVSFVGAGPGNVELITVKGRRLLDDADVIIYAGSLVNPELLNGCTAKIHDSSGLDLDEIVELMVRAWHKGLRVVRLHTGDPSIYGAIREQMVRLEAESIPCEVIPGVSSAFAAAASLKAELTLPEVAQTVIITRQEGRTPVPAREKLRLLASHQTTMLIFLSASLLATVVEELQAGGYPDDTPVVIVERASWENEKIVRGTLATIGAVAAARQIRKTAMICVGRVFDQHPPEAVSKLYDRHFSHGTREAKDD</sequence>
<gene>
    <name evidence="9" type="ORF">HNQ81_000240</name>
</gene>
<evidence type="ECO:0000256" key="4">
    <source>
        <dbReference type="ARBA" id="ARBA00022603"/>
    </source>
</evidence>
<dbReference type="Gene3D" id="3.40.1010.10">
    <property type="entry name" value="Cobalt-precorrin-4 Transmethylase, Domain 1"/>
    <property type="match status" value="1"/>
</dbReference>
<dbReference type="InterPro" id="IPR050161">
    <property type="entry name" value="Siro_Cobalamin_biosynth"/>
</dbReference>
<evidence type="ECO:0000256" key="2">
    <source>
        <dbReference type="ARBA" id="ARBA00005879"/>
    </source>
</evidence>
<comment type="pathway">
    <text evidence="1">Cofactor biosynthesis; adenosylcobalamin biosynthesis.</text>
</comment>
<dbReference type="RefSeq" id="WP_183347462.1">
    <property type="nucleotide sequence ID" value="NZ_JACHEO010000001.1"/>
</dbReference>
<dbReference type="SUPFAM" id="SSF53790">
    <property type="entry name" value="Tetrapyrrole methylase"/>
    <property type="match status" value="1"/>
</dbReference>
<dbReference type="PROSITE" id="PS00839">
    <property type="entry name" value="SUMT_1"/>
    <property type="match status" value="1"/>
</dbReference>
<evidence type="ECO:0000256" key="6">
    <source>
        <dbReference type="ARBA" id="ARBA00022691"/>
    </source>
</evidence>
<dbReference type="GO" id="GO:0009236">
    <property type="term" value="P:cobalamin biosynthetic process"/>
    <property type="evidence" value="ECO:0007669"/>
    <property type="project" value="UniProtKB-UniPathway"/>
</dbReference>
<dbReference type="InterPro" id="IPR003043">
    <property type="entry name" value="Uropor_MeTrfase_CS"/>
</dbReference>
<reference evidence="9 10" key="1">
    <citation type="submission" date="2020-08" db="EMBL/GenBank/DDBJ databases">
        <title>Genomic Encyclopedia of Type Strains, Phase IV (KMG-IV): sequencing the most valuable type-strain genomes for metagenomic binning, comparative biology and taxonomic classification.</title>
        <authorList>
            <person name="Goeker M."/>
        </authorList>
    </citation>
    <scope>NUCLEOTIDE SEQUENCE [LARGE SCALE GENOMIC DNA]</scope>
    <source>
        <strain evidence="9 10">DSM 28570</strain>
    </source>
</reference>
<protein>
    <submittedName>
        <fullName evidence="9">Precorrin-4/cobalt-precorrin-4 C11-methyltransferase</fullName>
        <ecNumber evidence="9">2.1.1.133</ecNumber>
        <ecNumber evidence="9">2.1.1.271</ecNumber>
    </submittedName>
</protein>
<dbReference type="EMBL" id="JACHEO010000001">
    <property type="protein sequence ID" value="MBB5346533.1"/>
    <property type="molecule type" value="Genomic_DNA"/>
</dbReference>
<dbReference type="InterPro" id="IPR006362">
    <property type="entry name" value="Cbl_synth_CobM/CibF"/>
</dbReference>
<evidence type="ECO:0000256" key="3">
    <source>
        <dbReference type="ARBA" id="ARBA00022573"/>
    </source>
</evidence>
<dbReference type="InterPro" id="IPR014777">
    <property type="entry name" value="4pyrrole_Mease_sub1"/>
</dbReference>
<evidence type="ECO:0000313" key="9">
    <source>
        <dbReference type="EMBL" id="MBB5346533.1"/>
    </source>
</evidence>
<evidence type="ECO:0000256" key="5">
    <source>
        <dbReference type="ARBA" id="ARBA00022679"/>
    </source>
</evidence>
<dbReference type="NCBIfam" id="TIGR01465">
    <property type="entry name" value="cobM_cbiF"/>
    <property type="match status" value="1"/>
</dbReference>
<dbReference type="AlphaFoldDB" id="A0A840UPQ1"/>
<comment type="similarity">
    <text evidence="2 7">Belongs to the precorrin methyltransferase family.</text>
</comment>
<dbReference type="GO" id="GO:0032259">
    <property type="term" value="P:methylation"/>
    <property type="evidence" value="ECO:0007669"/>
    <property type="project" value="UniProtKB-KW"/>
</dbReference>
<dbReference type="CDD" id="cd11641">
    <property type="entry name" value="Precorrin-4_C11-MT"/>
    <property type="match status" value="1"/>
</dbReference>
<evidence type="ECO:0000313" key="10">
    <source>
        <dbReference type="Proteomes" id="UP000539642"/>
    </source>
</evidence>
<dbReference type="InterPro" id="IPR014776">
    <property type="entry name" value="4pyrrole_Mease_sub2"/>
</dbReference>
<dbReference type="EC" id="2.1.1.271" evidence="9"/>
<dbReference type="Gene3D" id="3.30.950.10">
    <property type="entry name" value="Methyltransferase, Cobalt-precorrin-4 Transmethylase, Domain 2"/>
    <property type="match status" value="1"/>
</dbReference>
<accession>A0A840UPQ1</accession>
<keyword evidence="4 7" id="KW-0489">Methyltransferase</keyword>
<name>A0A840UPQ1_9BACT</name>
<dbReference type="PANTHER" id="PTHR45790">
    <property type="entry name" value="SIROHEME SYNTHASE-RELATED"/>
    <property type="match status" value="1"/>
</dbReference>
<dbReference type="PROSITE" id="PS00840">
    <property type="entry name" value="SUMT_2"/>
    <property type="match status" value="1"/>
</dbReference>
<keyword evidence="5 7" id="KW-0808">Transferase</keyword>
<feature type="domain" description="Tetrapyrrole methylase" evidence="8">
    <location>
        <begin position="9"/>
        <end position="212"/>
    </location>
</feature>
<keyword evidence="10" id="KW-1185">Reference proteome</keyword>
<dbReference type="Pfam" id="PF00590">
    <property type="entry name" value="TP_methylase"/>
    <property type="match status" value="1"/>
</dbReference>
<dbReference type="InterPro" id="IPR035996">
    <property type="entry name" value="4pyrrol_Methylase_sf"/>
</dbReference>
<dbReference type="PANTHER" id="PTHR45790:SF4">
    <property type="entry name" value="COBALT-PRECORRIN-4 C(11)-METHYLTRANSFERASE"/>
    <property type="match status" value="1"/>
</dbReference>
<proteinExistence type="inferred from homology"/>
<evidence type="ECO:0000259" key="8">
    <source>
        <dbReference type="Pfam" id="PF00590"/>
    </source>
</evidence>
<organism evidence="9 10">
    <name type="scientific">Desulfoprunum benzoelyticum</name>
    <dbReference type="NCBI Taxonomy" id="1506996"/>
    <lineage>
        <taxon>Bacteria</taxon>
        <taxon>Pseudomonadati</taxon>
        <taxon>Thermodesulfobacteriota</taxon>
        <taxon>Desulfobulbia</taxon>
        <taxon>Desulfobulbales</taxon>
        <taxon>Desulfobulbaceae</taxon>
        <taxon>Desulfoprunum</taxon>
    </lineage>
</organism>